<organism evidence="4 5">
    <name type="scientific">Roseivivax isoporae LMG 25204</name>
    <dbReference type="NCBI Taxonomy" id="1449351"/>
    <lineage>
        <taxon>Bacteria</taxon>
        <taxon>Pseudomonadati</taxon>
        <taxon>Pseudomonadota</taxon>
        <taxon>Alphaproteobacteria</taxon>
        <taxon>Rhodobacterales</taxon>
        <taxon>Roseobacteraceae</taxon>
        <taxon>Roseivivax</taxon>
    </lineage>
</organism>
<keyword evidence="5" id="KW-1185">Reference proteome</keyword>
<dbReference type="GO" id="GO:0016747">
    <property type="term" value="F:acyltransferase activity, transferring groups other than amino-acyl groups"/>
    <property type="evidence" value="ECO:0007669"/>
    <property type="project" value="InterPro"/>
</dbReference>
<dbReference type="AlphaFoldDB" id="X7FEE2"/>
<name>X7FEE2_9RHOB</name>
<evidence type="ECO:0000256" key="1">
    <source>
        <dbReference type="ARBA" id="ARBA00022679"/>
    </source>
</evidence>
<evidence type="ECO:0000256" key="2">
    <source>
        <dbReference type="ARBA" id="ARBA00023315"/>
    </source>
</evidence>
<dbReference type="PATRIC" id="fig|1449351.3.peg.493"/>
<evidence type="ECO:0000259" key="3">
    <source>
        <dbReference type="PROSITE" id="PS51186"/>
    </source>
</evidence>
<dbReference type="InterPro" id="IPR016181">
    <property type="entry name" value="Acyl_CoA_acyltransferase"/>
</dbReference>
<protein>
    <submittedName>
        <fullName evidence="4">Acetyltransferase</fullName>
    </submittedName>
</protein>
<dbReference type="EMBL" id="JAME01000003">
    <property type="protein sequence ID" value="ETX30441.1"/>
    <property type="molecule type" value="Genomic_DNA"/>
</dbReference>
<dbReference type="InterPro" id="IPR000182">
    <property type="entry name" value="GNAT_dom"/>
</dbReference>
<keyword evidence="1 4" id="KW-0808">Transferase</keyword>
<dbReference type="eggNOG" id="COG0456">
    <property type="taxonomic scope" value="Bacteria"/>
</dbReference>
<dbReference type="CDD" id="cd04301">
    <property type="entry name" value="NAT_SF"/>
    <property type="match status" value="1"/>
</dbReference>
<feature type="domain" description="N-acetyltransferase" evidence="3">
    <location>
        <begin position="106"/>
        <end position="244"/>
    </location>
</feature>
<proteinExistence type="predicted"/>
<dbReference type="Gene3D" id="3.40.630.30">
    <property type="match status" value="1"/>
</dbReference>
<sequence length="244" mass="26136">MRPDLAALYAATEATWPPARRLPRQGFVLRAGAGGGQRVSAATAREGWTEDDIAGAEDGMRALGQRPLFMVRMGEDALDAALAARGYTLVDPVNVWVAPVGRFSGMALPRVTVFDLWEPLAIMREIWAAGGVGPERLAVMARVAGPRTALFGRIRDKPGGVGFCAIHDGTAMVHALEIAAAQRRQGLGRWMMIAAAQWAERNGATHIAVLCTVANDGANGLYAALGFEPAGRYHYRRTTLEDAE</sequence>
<dbReference type="InterPro" id="IPR050680">
    <property type="entry name" value="YpeA/RimI_acetyltransf"/>
</dbReference>
<accession>X7FEE2</accession>
<reference evidence="4 5" key="1">
    <citation type="submission" date="2014-01" db="EMBL/GenBank/DDBJ databases">
        <title>Roseivivax isoporae LMG 25204 Genome Sequencing.</title>
        <authorList>
            <person name="Lai Q."/>
            <person name="Li G."/>
            <person name="Shao Z."/>
        </authorList>
    </citation>
    <scope>NUCLEOTIDE SEQUENCE [LARGE SCALE GENOMIC DNA]</scope>
    <source>
        <strain evidence="4 5">LMG 25204</strain>
    </source>
</reference>
<keyword evidence="2" id="KW-0012">Acyltransferase</keyword>
<evidence type="ECO:0000313" key="5">
    <source>
        <dbReference type="Proteomes" id="UP000023430"/>
    </source>
</evidence>
<dbReference type="RefSeq" id="WP_043766108.1">
    <property type="nucleotide sequence ID" value="NZ_JAME01000003.1"/>
</dbReference>
<dbReference type="OrthoDB" id="7301318at2"/>
<evidence type="ECO:0000313" key="4">
    <source>
        <dbReference type="EMBL" id="ETX30441.1"/>
    </source>
</evidence>
<dbReference type="PROSITE" id="PS51186">
    <property type="entry name" value="GNAT"/>
    <property type="match status" value="1"/>
</dbReference>
<dbReference type="SUPFAM" id="SSF55729">
    <property type="entry name" value="Acyl-CoA N-acyltransferases (Nat)"/>
    <property type="match status" value="1"/>
</dbReference>
<gene>
    <name evidence="4" type="ORF">RISW2_12285</name>
</gene>
<dbReference type="PANTHER" id="PTHR43420">
    <property type="entry name" value="ACETYLTRANSFERASE"/>
    <property type="match status" value="1"/>
</dbReference>
<dbReference type="Proteomes" id="UP000023430">
    <property type="component" value="Unassembled WGS sequence"/>
</dbReference>
<dbReference type="Pfam" id="PF00583">
    <property type="entry name" value="Acetyltransf_1"/>
    <property type="match status" value="1"/>
</dbReference>
<dbReference type="STRING" id="1449351.RISW2_12285"/>
<comment type="caution">
    <text evidence="4">The sequence shown here is derived from an EMBL/GenBank/DDBJ whole genome shotgun (WGS) entry which is preliminary data.</text>
</comment>